<reference evidence="2" key="1">
    <citation type="submission" date="2022-07" db="EMBL/GenBank/DDBJ databases">
        <title>Fungi with potential for degradation of polypropylene.</title>
        <authorList>
            <person name="Gostincar C."/>
        </authorList>
    </citation>
    <scope>NUCLEOTIDE SEQUENCE</scope>
    <source>
        <strain evidence="2">EXF-13308</strain>
    </source>
</reference>
<keyword evidence="3" id="KW-1185">Reference proteome</keyword>
<dbReference type="AlphaFoldDB" id="A0AA38RUY7"/>
<dbReference type="Proteomes" id="UP001174694">
    <property type="component" value="Unassembled WGS sequence"/>
</dbReference>
<dbReference type="EMBL" id="JANBVO010000020">
    <property type="protein sequence ID" value="KAJ9142940.1"/>
    <property type="molecule type" value="Genomic_DNA"/>
</dbReference>
<evidence type="ECO:0000313" key="2">
    <source>
        <dbReference type="EMBL" id="KAJ9142940.1"/>
    </source>
</evidence>
<sequence>MPVRIPKPGRTELLSFGVAGVGAFAPFYMILPGAEERLASQTTRWAPRWERNISYFIPHAERGIQRVAPPVEKTIKKVDQRLPLEKVAKNVDRRIKKGIDRVGGVPKMG</sequence>
<keyword evidence="1" id="KW-0812">Transmembrane</keyword>
<evidence type="ECO:0008006" key="4">
    <source>
        <dbReference type="Google" id="ProtNLM"/>
    </source>
</evidence>
<keyword evidence="1" id="KW-0472">Membrane</keyword>
<accession>A0AA38RUY7</accession>
<keyword evidence="1" id="KW-1133">Transmembrane helix</keyword>
<proteinExistence type="predicted"/>
<evidence type="ECO:0000313" key="3">
    <source>
        <dbReference type="Proteomes" id="UP001174694"/>
    </source>
</evidence>
<organism evidence="2 3">
    <name type="scientific">Pleurostoma richardsiae</name>
    <dbReference type="NCBI Taxonomy" id="41990"/>
    <lineage>
        <taxon>Eukaryota</taxon>
        <taxon>Fungi</taxon>
        <taxon>Dikarya</taxon>
        <taxon>Ascomycota</taxon>
        <taxon>Pezizomycotina</taxon>
        <taxon>Sordariomycetes</taxon>
        <taxon>Sordariomycetidae</taxon>
        <taxon>Calosphaeriales</taxon>
        <taxon>Pleurostomataceae</taxon>
        <taxon>Pleurostoma</taxon>
    </lineage>
</organism>
<evidence type="ECO:0000256" key="1">
    <source>
        <dbReference type="SAM" id="Phobius"/>
    </source>
</evidence>
<comment type="caution">
    <text evidence="2">The sequence shown here is derived from an EMBL/GenBank/DDBJ whole genome shotgun (WGS) entry which is preliminary data.</text>
</comment>
<gene>
    <name evidence="2" type="ORF">NKR23_g6830</name>
</gene>
<name>A0AA38RUY7_9PEZI</name>
<feature type="transmembrane region" description="Helical" evidence="1">
    <location>
        <begin position="12"/>
        <end position="31"/>
    </location>
</feature>
<protein>
    <recommendedName>
        <fullName evidence="4">4-coumarate:coenzyme A ligase</fullName>
    </recommendedName>
</protein>